<dbReference type="EMBL" id="JBHTGL010000008">
    <property type="protein sequence ID" value="MFD0626293.1"/>
    <property type="molecule type" value="Genomic_DNA"/>
</dbReference>
<organism evidence="3 4">
    <name type="scientific">Streptomyces sanglieri</name>
    <dbReference type="NCBI Taxonomy" id="193460"/>
    <lineage>
        <taxon>Bacteria</taxon>
        <taxon>Bacillati</taxon>
        <taxon>Actinomycetota</taxon>
        <taxon>Actinomycetes</taxon>
        <taxon>Kitasatosporales</taxon>
        <taxon>Streptomycetaceae</taxon>
        <taxon>Streptomyces</taxon>
    </lineage>
</organism>
<accession>A0ABW2WZX8</accession>
<comment type="caution">
    <text evidence="3">The sequence shown here is derived from an EMBL/GenBank/DDBJ whole genome shotgun (WGS) entry which is preliminary data.</text>
</comment>
<feature type="compositionally biased region" description="Basic and acidic residues" evidence="1">
    <location>
        <begin position="186"/>
        <end position="195"/>
    </location>
</feature>
<keyword evidence="4" id="KW-1185">Reference proteome</keyword>
<dbReference type="InterPro" id="IPR014914">
    <property type="entry name" value="RES_dom"/>
</dbReference>
<feature type="region of interest" description="Disordered" evidence="1">
    <location>
        <begin position="185"/>
        <end position="211"/>
    </location>
</feature>
<sequence length="211" mass="23837">MDRIPPTGVSMRPLLRVLPEGTELWRCHQNEFGPESFNPNPAHPYFGGSRFDATEQDPYPFLYAALDPVTALCEVLLRSVDFEDRTAVRLVPWAQASRYTLSALRTTRALSLVELSTAEGLAAVWQDSWLVDSEAGDYPKTRYWVRLMREHASGANGLVWESKRCRPRSALQLFGDRCGENPLDTDPDRSLRLDSPRAWPRRTGCSTRSGP</sequence>
<dbReference type="SMART" id="SM00953">
    <property type="entry name" value="RES"/>
    <property type="match status" value="1"/>
</dbReference>
<gene>
    <name evidence="3" type="ORF">ACFQ2K_29875</name>
</gene>
<evidence type="ECO:0000313" key="3">
    <source>
        <dbReference type="EMBL" id="MFD0626293.1"/>
    </source>
</evidence>
<evidence type="ECO:0000313" key="4">
    <source>
        <dbReference type="Proteomes" id="UP001596915"/>
    </source>
</evidence>
<name>A0ABW2WZX8_9ACTN</name>
<feature type="domain" description="RES" evidence="2">
    <location>
        <begin position="36"/>
        <end position="186"/>
    </location>
</feature>
<dbReference type="Pfam" id="PF08808">
    <property type="entry name" value="RES"/>
    <property type="match status" value="1"/>
</dbReference>
<proteinExistence type="predicted"/>
<protein>
    <submittedName>
        <fullName evidence="3">RES family NAD+ phosphorylase</fullName>
    </submittedName>
</protein>
<evidence type="ECO:0000259" key="2">
    <source>
        <dbReference type="SMART" id="SM00953"/>
    </source>
</evidence>
<dbReference type="Proteomes" id="UP001596915">
    <property type="component" value="Unassembled WGS sequence"/>
</dbReference>
<reference evidence="4" key="1">
    <citation type="journal article" date="2019" name="Int. J. Syst. Evol. Microbiol.">
        <title>The Global Catalogue of Microorganisms (GCM) 10K type strain sequencing project: providing services to taxonomists for standard genome sequencing and annotation.</title>
        <authorList>
            <consortium name="The Broad Institute Genomics Platform"/>
            <consortium name="The Broad Institute Genome Sequencing Center for Infectious Disease"/>
            <person name="Wu L."/>
            <person name="Ma J."/>
        </authorList>
    </citation>
    <scope>NUCLEOTIDE SEQUENCE [LARGE SCALE GENOMIC DNA]</scope>
    <source>
        <strain evidence="4">JCM 12607</strain>
    </source>
</reference>
<evidence type="ECO:0000256" key="1">
    <source>
        <dbReference type="SAM" id="MobiDB-lite"/>
    </source>
</evidence>